<keyword evidence="2" id="KW-1185">Reference proteome</keyword>
<name>A0A8T0P9F9_PANVG</name>
<sequence length="132" mass="15063">MQFVEYFFMLVTAITCNTRTFVVQADSGPQRDHAPLPVIHLHLQCRRAVDNEPITERDKQTVACSDSIMSILDTESHRHGLKGVNIHYLGARLGKDIKDIRKELSALQIIEEVYNTVDEDHYKATSEDLLLL</sequence>
<accession>A0A8T0P9F9</accession>
<dbReference type="InterPro" id="IPR036388">
    <property type="entry name" value="WH-like_DNA-bd_sf"/>
</dbReference>
<organism evidence="1 2">
    <name type="scientific">Panicum virgatum</name>
    <name type="common">Blackwell switchgrass</name>
    <dbReference type="NCBI Taxonomy" id="38727"/>
    <lineage>
        <taxon>Eukaryota</taxon>
        <taxon>Viridiplantae</taxon>
        <taxon>Streptophyta</taxon>
        <taxon>Embryophyta</taxon>
        <taxon>Tracheophyta</taxon>
        <taxon>Spermatophyta</taxon>
        <taxon>Magnoliopsida</taxon>
        <taxon>Liliopsida</taxon>
        <taxon>Poales</taxon>
        <taxon>Poaceae</taxon>
        <taxon>PACMAD clade</taxon>
        <taxon>Panicoideae</taxon>
        <taxon>Panicodae</taxon>
        <taxon>Paniceae</taxon>
        <taxon>Panicinae</taxon>
        <taxon>Panicum</taxon>
        <taxon>Panicum sect. Hiantes</taxon>
    </lineage>
</organism>
<dbReference type="Gene3D" id="1.10.10.10">
    <property type="entry name" value="Winged helix-like DNA-binding domain superfamily/Winged helix DNA-binding domain"/>
    <property type="match status" value="1"/>
</dbReference>
<protein>
    <submittedName>
        <fullName evidence="1">Uncharacterized protein</fullName>
    </submittedName>
</protein>
<proteinExistence type="predicted"/>
<dbReference type="Proteomes" id="UP000823388">
    <property type="component" value="Chromosome 8N"/>
</dbReference>
<evidence type="ECO:0000313" key="1">
    <source>
        <dbReference type="EMBL" id="KAG2558867.1"/>
    </source>
</evidence>
<reference evidence="1" key="1">
    <citation type="submission" date="2020-05" db="EMBL/GenBank/DDBJ databases">
        <title>WGS assembly of Panicum virgatum.</title>
        <authorList>
            <person name="Lovell J.T."/>
            <person name="Jenkins J."/>
            <person name="Shu S."/>
            <person name="Juenger T.E."/>
            <person name="Schmutz J."/>
        </authorList>
    </citation>
    <scope>NUCLEOTIDE SEQUENCE</scope>
    <source>
        <strain evidence="1">AP13</strain>
    </source>
</reference>
<dbReference type="AlphaFoldDB" id="A0A8T0P9F9"/>
<comment type="caution">
    <text evidence="1">The sequence shown here is derived from an EMBL/GenBank/DDBJ whole genome shotgun (WGS) entry which is preliminary data.</text>
</comment>
<evidence type="ECO:0000313" key="2">
    <source>
        <dbReference type="Proteomes" id="UP000823388"/>
    </source>
</evidence>
<gene>
    <name evidence="1" type="ORF">PVAP13_8NG335310</name>
</gene>
<dbReference type="EMBL" id="CM029052">
    <property type="protein sequence ID" value="KAG2558867.1"/>
    <property type="molecule type" value="Genomic_DNA"/>
</dbReference>